<reference evidence="1" key="2">
    <citation type="submission" date="2022-01" db="EMBL/GenBank/DDBJ databases">
        <authorList>
            <person name="Yamashiro T."/>
            <person name="Shiraishi A."/>
            <person name="Satake H."/>
            <person name="Nakayama K."/>
        </authorList>
    </citation>
    <scope>NUCLEOTIDE SEQUENCE</scope>
</reference>
<keyword evidence="2" id="KW-1185">Reference proteome</keyword>
<evidence type="ECO:0000313" key="2">
    <source>
        <dbReference type="Proteomes" id="UP001151760"/>
    </source>
</evidence>
<protein>
    <recommendedName>
        <fullName evidence="3">NAC domain-containing protein</fullName>
    </recommendedName>
</protein>
<comment type="caution">
    <text evidence="1">The sequence shown here is derived from an EMBL/GenBank/DDBJ whole genome shotgun (WGS) entry which is preliminary data.</text>
</comment>
<evidence type="ECO:0008006" key="3">
    <source>
        <dbReference type="Google" id="ProtNLM"/>
    </source>
</evidence>
<dbReference type="EMBL" id="BQNB010010983">
    <property type="protein sequence ID" value="GJS84558.1"/>
    <property type="molecule type" value="Genomic_DNA"/>
</dbReference>
<proteinExistence type="predicted"/>
<sequence>MSDEPLGDDSKPRSYDVTFSNPLLDLNDNYTLCYDNPLFDEEFEDISSMDPPKSAPLNYEPLNNPNSVSRSLKTSDLILEELTAEIGLAIQFQLKLMMGGKMRVIEDPSFDFHHMPSPHPAAYSLNEVMYCYYHPHLTSGDGFDPESKNFPMIVKTIVLVFNPPITRSPIIFMFISREIFYPGAKLPHRNPKATNSLAT</sequence>
<reference evidence="1" key="1">
    <citation type="journal article" date="2022" name="Int. J. Mol. Sci.">
        <title>Draft Genome of Tanacetum Coccineum: Genomic Comparison of Closely Related Tanacetum-Family Plants.</title>
        <authorList>
            <person name="Yamashiro T."/>
            <person name="Shiraishi A."/>
            <person name="Nakayama K."/>
            <person name="Satake H."/>
        </authorList>
    </citation>
    <scope>NUCLEOTIDE SEQUENCE</scope>
</reference>
<name>A0ABQ4Z6K1_9ASTR</name>
<evidence type="ECO:0000313" key="1">
    <source>
        <dbReference type="EMBL" id="GJS84558.1"/>
    </source>
</evidence>
<gene>
    <name evidence="1" type="ORF">Tco_0751099</name>
</gene>
<organism evidence="1 2">
    <name type="scientific">Tanacetum coccineum</name>
    <dbReference type="NCBI Taxonomy" id="301880"/>
    <lineage>
        <taxon>Eukaryota</taxon>
        <taxon>Viridiplantae</taxon>
        <taxon>Streptophyta</taxon>
        <taxon>Embryophyta</taxon>
        <taxon>Tracheophyta</taxon>
        <taxon>Spermatophyta</taxon>
        <taxon>Magnoliopsida</taxon>
        <taxon>eudicotyledons</taxon>
        <taxon>Gunneridae</taxon>
        <taxon>Pentapetalae</taxon>
        <taxon>asterids</taxon>
        <taxon>campanulids</taxon>
        <taxon>Asterales</taxon>
        <taxon>Asteraceae</taxon>
        <taxon>Asteroideae</taxon>
        <taxon>Anthemideae</taxon>
        <taxon>Anthemidinae</taxon>
        <taxon>Tanacetum</taxon>
    </lineage>
</organism>
<accession>A0ABQ4Z6K1</accession>
<dbReference type="Proteomes" id="UP001151760">
    <property type="component" value="Unassembled WGS sequence"/>
</dbReference>